<evidence type="ECO:0000256" key="2">
    <source>
        <dbReference type="ARBA" id="ARBA00004370"/>
    </source>
</evidence>
<feature type="binding site" description="axial binding residue" evidence="13">
    <location>
        <position position="482"/>
    </location>
    <ligand>
        <name>heme</name>
        <dbReference type="ChEBI" id="CHEBI:30413"/>
    </ligand>
    <ligandPart>
        <name>Fe</name>
        <dbReference type="ChEBI" id="CHEBI:18248"/>
    </ligandPart>
</feature>
<protein>
    <submittedName>
        <fullName evidence="15">Cytochrome P450</fullName>
    </submittedName>
</protein>
<keyword evidence="12" id="KW-0472">Membrane</keyword>
<evidence type="ECO:0000256" key="12">
    <source>
        <dbReference type="ARBA" id="ARBA00023136"/>
    </source>
</evidence>
<comment type="pathway">
    <text evidence="3">Secondary metabolite biosynthesis; terpenoid biosynthesis.</text>
</comment>
<evidence type="ECO:0000256" key="14">
    <source>
        <dbReference type="RuleBase" id="RU000461"/>
    </source>
</evidence>
<dbReference type="PANTHER" id="PTHR24305">
    <property type="entry name" value="CYTOCHROME P450"/>
    <property type="match status" value="1"/>
</dbReference>
<gene>
    <name evidence="15" type="ORF">ARMSODRAFT_315045</name>
</gene>
<evidence type="ECO:0000256" key="7">
    <source>
        <dbReference type="ARBA" id="ARBA00022723"/>
    </source>
</evidence>
<dbReference type="InterPro" id="IPR002401">
    <property type="entry name" value="Cyt_P450_E_grp-I"/>
</dbReference>
<organism evidence="15 16">
    <name type="scientific">Armillaria solidipes</name>
    <dbReference type="NCBI Taxonomy" id="1076256"/>
    <lineage>
        <taxon>Eukaryota</taxon>
        <taxon>Fungi</taxon>
        <taxon>Dikarya</taxon>
        <taxon>Basidiomycota</taxon>
        <taxon>Agaricomycotina</taxon>
        <taxon>Agaricomycetes</taxon>
        <taxon>Agaricomycetidae</taxon>
        <taxon>Agaricales</taxon>
        <taxon>Marasmiineae</taxon>
        <taxon>Physalacriaceae</taxon>
        <taxon>Armillaria</taxon>
    </lineage>
</organism>
<accession>A0A2H3BSI8</accession>
<dbReference type="GO" id="GO:0020037">
    <property type="term" value="F:heme binding"/>
    <property type="evidence" value="ECO:0007669"/>
    <property type="project" value="InterPro"/>
</dbReference>
<dbReference type="STRING" id="1076256.A0A2H3BSI8"/>
<dbReference type="InterPro" id="IPR017972">
    <property type="entry name" value="Cyt_P450_CS"/>
</dbReference>
<dbReference type="PRINTS" id="PR00463">
    <property type="entry name" value="EP450I"/>
</dbReference>
<reference evidence="16" key="1">
    <citation type="journal article" date="2017" name="Nat. Ecol. Evol.">
        <title>Genome expansion and lineage-specific genetic innovations in the forest pathogenic fungi Armillaria.</title>
        <authorList>
            <person name="Sipos G."/>
            <person name="Prasanna A.N."/>
            <person name="Walter M.C."/>
            <person name="O'Connor E."/>
            <person name="Balint B."/>
            <person name="Krizsan K."/>
            <person name="Kiss B."/>
            <person name="Hess J."/>
            <person name="Varga T."/>
            <person name="Slot J."/>
            <person name="Riley R."/>
            <person name="Boka B."/>
            <person name="Rigling D."/>
            <person name="Barry K."/>
            <person name="Lee J."/>
            <person name="Mihaltcheva S."/>
            <person name="LaButti K."/>
            <person name="Lipzen A."/>
            <person name="Waldron R."/>
            <person name="Moloney N.M."/>
            <person name="Sperisen C."/>
            <person name="Kredics L."/>
            <person name="Vagvoelgyi C."/>
            <person name="Patrignani A."/>
            <person name="Fitzpatrick D."/>
            <person name="Nagy I."/>
            <person name="Doyle S."/>
            <person name="Anderson J.B."/>
            <person name="Grigoriev I.V."/>
            <person name="Gueldener U."/>
            <person name="Muensterkoetter M."/>
            <person name="Nagy L.G."/>
        </authorList>
    </citation>
    <scope>NUCLEOTIDE SEQUENCE [LARGE SCALE GENOMIC DNA]</scope>
    <source>
        <strain evidence="16">28-4</strain>
    </source>
</reference>
<sequence length="543" mass="60336">MATSRLVPSNQLLPCLLSLSAAALACVLLYRRWKRISIDQLPGPQPQSFLLGNLGQFYRGEAAGADFAWQQEFGHVLRIKGAIGEDCLFLSDPKAIHHVHHSGYTYQKQTMRRELARLLLGKGMPWAEAEDHKRQRKVMSPAFGSTETKALFPIIFEAAELLCSKWNQLDPLQNQGSAVVDVYSWMCRTTIDTIGLAAFGYRFHALEEKDNALRQAYARTFSKSFGNPSKCTIFKQNMLQYLPVPVVSFIFNHSASFDQARETKRIATQVSEELLRTKSSELRIGSGARDILSLLIKANMDTGGGPKLDHDEMLASMQVVIAAGLETTASTLTWTLFELSRHPDVQAKLRNEIRGMPTANGGGQFTPGDLEDMPYTHAVMKESLRLHPSIYYVLRQAAKDDIIPTSTPITTRSGQVINEIPVAKGTSVFVSIAGYNRNASIFGDDSHSFNPERWLDNSMAKTDTPLGLYGNLMSFGSGVRSCMGWRFALLEYQTILIQLIDKFHFSVDSSVVHKIRREGGTLIMSPTVDGIVQLPLRISAAET</sequence>
<evidence type="ECO:0000256" key="6">
    <source>
        <dbReference type="ARBA" id="ARBA00022692"/>
    </source>
</evidence>
<keyword evidence="11 14" id="KW-0503">Monooxygenase</keyword>
<dbReference type="AlphaFoldDB" id="A0A2H3BSI8"/>
<dbReference type="PRINTS" id="PR00385">
    <property type="entry name" value="P450"/>
</dbReference>
<dbReference type="GO" id="GO:0016705">
    <property type="term" value="F:oxidoreductase activity, acting on paired donors, with incorporation or reduction of molecular oxygen"/>
    <property type="evidence" value="ECO:0007669"/>
    <property type="project" value="InterPro"/>
</dbReference>
<dbReference type="PROSITE" id="PS51257">
    <property type="entry name" value="PROKAR_LIPOPROTEIN"/>
    <property type="match status" value="1"/>
</dbReference>
<keyword evidence="8" id="KW-1133">Transmembrane helix</keyword>
<dbReference type="InterPro" id="IPR036396">
    <property type="entry name" value="Cyt_P450_sf"/>
</dbReference>
<dbReference type="CDD" id="cd11069">
    <property type="entry name" value="CYP_FUM15-like"/>
    <property type="match status" value="1"/>
</dbReference>
<evidence type="ECO:0000313" key="15">
    <source>
        <dbReference type="EMBL" id="PBK67557.1"/>
    </source>
</evidence>
<comment type="similarity">
    <text evidence="4 14">Belongs to the cytochrome P450 family.</text>
</comment>
<keyword evidence="6" id="KW-0812">Transmembrane</keyword>
<dbReference type="GO" id="GO:0004497">
    <property type="term" value="F:monooxygenase activity"/>
    <property type="evidence" value="ECO:0007669"/>
    <property type="project" value="UniProtKB-KW"/>
</dbReference>
<dbReference type="SUPFAM" id="SSF48264">
    <property type="entry name" value="Cytochrome P450"/>
    <property type="match status" value="1"/>
</dbReference>
<evidence type="ECO:0000256" key="5">
    <source>
        <dbReference type="ARBA" id="ARBA00022617"/>
    </source>
</evidence>
<dbReference type="Proteomes" id="UP000218334">
    <property type="component" value="Unassembled WGS sequence"/>
</dbReference>
<evidence type="ECO:0000313" key="16">
    <source>
        <dbReference type="Proteomes" id="UP000218334"/>
    </source>
</evidence>
<proteinExistence type="inferred from homology"/>
<dbReference type="EMBL" id="KZ293436">
    <property type="protein sequence ID" value="PBK67557.1"/>
    <property type="molecule type" value="Genomic_DNA"/>
</dbReference>
<evidence type="ECO:0000256" key="8">
    <source>
        <dbReference type="ARBA" id="ARBA00022989"/>
    </source>
</evidence>
<keyword evidence="7 13" id="KW-0479">Metal-binding</keyword>
<evidence type="ECO:0000256" key="9">
    <source>
        <dbReference type="ARBA" id="ARBA00023002"/>
    </source>
</evidence>
<evidence type="ECO:0000256" key="11">
    <source>
        <dbReference type="ARBA" id="ARBA00023033"/>
    </source>
</evidence>
<keyword evidence="9 14" id="KW-0560">Oxidoreductase</keyword>
<dbReference type="PROSITE" id="PS00086">
    <property type="entry name" value="CYTOCHROME_P450"/>
    <property type="match status" value="1"/>
</dbReference>
<dbReference type="PANTHER" id="PTHR24305:SF166">
    <property type="entry name" value="CYTOCHROME P450 12A4, MITOCHONDRIAL-RELATED"/>
    <property type="match status" value="1"/>
</dbReference>
<evidence type="ECO:0000256" key="13">
    <source>
        <dbReference type="PIRSR" id="PIRSR602401-1"/>
    </source>
</evidence>
<dbReference type="InterPro" id="IPR050121">
    <property type="entry name" value="Cytochrome_P450_monoxygenase"/>
</dbReference>
<evidence type="ECO:0000256" key="4">
    <source>
        <dbReference type="ARBA" id="ARBA00010617"/>
    </source>
</evidence>
<dbReference type="InterPro" id="IPR001128">
    <property type="entry name" value="Cyt_P450"/>
</dbReference>
<keyword evidence="16" id="KW-1185">Reference proteome</keyword>
<evidence type="ECO:0000256" key="3">
    <source>
        <dbReference type="ARBA" id="ARBA00004721"/>
    </source>
</evidence>
<dbReference type="Pfam" id="PF00067">
    <property type="entry name" value="p450"/>
    <property type="match status" value="1"/>
</dbReference>
<comment type="subcellular location">
    <subcellularLocation>
        <location evidence="2">Membrane</location>
    </subcellularLocation>
</comment>
<comment type="cofactor">
    <cofactor evidence="1 13">
        <name>heme</name>
        <dbReference type="ChEBI" id="CHEBI:30413"/>
    </cofactor>
</comment>
<dbReference type="GO" id="GO:0016020">
    <property type="term" value="C:membrane"/>
    <property type="evidence" value="ECO:0007669"/>
    <property type="project" value="UniProtKB-SubCell"/>
</dbReference>
<evidence type="ECO:0000256" key="10">
    <source>
        <dbReference type="ARBA" id="ARBA00023004"/>
    </source>
</evidence>
<dbReference type="Gene3D" id="1.10.630.10">
    <property type="entry name" value="Cytochrome P450"/>
    <property type="match status" value="1"/>
</dbReference>
<dbReference type="GO" id="GO:0005506">
    <property type="term" value="F:iron ion binding"/>
    <property type="evidence" value="ECO:0007669"/>
    <property type="project" value="InterPro"/>
</dbReference>
<name>A0A2H3BSI8_9AGAR</name>
<evidence type="ECO:0000256" key="1">
    <source>
        <dbReference type="ARBA" id="ARBA00001971"/>
    </source>
</evidence>
<keyword evidence="5 13" id="KW-0349">Heme</keyword>
<keyword evidence="10 13" id="KW-0408">Iron</keyword>